<evidence type="ECO:0000256" key="2">
    <source>
        <dbReference type="ARBA" id="ARBA00023015"/>
    </source>
</evidence>
<dbReference type="InterPro" id="IPR015300">
    <property type="entry name" value="DNA-bd_pseudobarrel_sf"/>
</dbReference>
<keyword evidence="4" id="KW-0804">Transcription</keyword>
<keyword evidence="5" id="KW-0539">Nucleus</keyword>
<evidence type="ECO:0000313" key="6">
    <source>
        <dbReference type="EMBL" id="CAK9315199.1"/>
    </source>
</evidence>
<dbReference type="EMBL" id="OZ021736">
    <property type="protein sequence ID" value="CAK9315199.1"/>
    <property type="molecule type" value="Genomic_DNA"/>
</dbReference>
<dbReference type="SUPFAM" id="SSF101936">
    <property type="entry name" value="DNA-binding pseudobarrel domain"/>
    <property type="match status" value="1"/>
</dbReference>
<gene>
    <name evidence="6" type="ORF">CITCOLO1_LOCUS6982</name>
</gene>
<dbReference type="CDD" id="cd10017">
    <property type="entry name" value="B3_DNA"/>
    <property type="match status" value="1"/>
</dbReference>
<comment type="subcellular location">
    <subcellularLocation>
        <location evidence="1">Nucleus</location>
    </subcellularLocation>
</comment>
<dbReference type="Proteomes" id="UP001642487">
    <property type="component" value="Chromosome 2"/>
</dbReference>
<keyword evidence="3" id="KW-0238">DNA-binding</keyword>
<evidence type="ECO:0000256" key="4">
    <source>
        <dbReference type="ARBA" id="ARBA00023163"/>
    </source>
</evidence>
<name>A0ABP0Y437_9ROSI</name>
<proteinExistence type="predicted"/>
<keyword evidence="7" id="KW-1185">Reference proteome</keyword>
<accession>A0ABP0Y437</accession>
<organism evidence="6 7">
    <name type="scientific">Citrullus colocynthis</name>
    <name type="common">colocynth</name>
    <dbReference type="NCBI Taxonomy" id="252529"/>
    <lineage>
        <taxon>Eukaryota</taxon>
        <taxon>Viridiplantae</taxon>
        <taxon>Streptophyta</taxon>
        <taxon>Embryophyta</taxon>
        <taxon>Tracheophyta</taxon>
        <taxon>Spermatophyta</taxon>
        <taxon>Magnoliopsida</taxon>
        <taxon>eudicotyledons</taxon>
        <taxon>Gunneridae</taxon>
        <taxon>Pentapetalae</taxon>
        <taxon>rosids</taxon>
        <taxon>fabids</taxon>
        <taxon>Cucurbitales</taxon>
        <taxon>Cucurbitaceae</taxon>
        <taxon>Benincaseae</taxon>
        <taxon>Citrullus</taxon>
    </lineage>
</organism>
<dbReference type="Gene3D" id="2.40.330.10">
    <property type="entry name" value="DNA-binding pseudobarrel domain"/>
    <property type="match status" value="1"/>
</dbReference>
<reference evidence="6 7" key="1">
    <citation type="submission" date="2024-03" db="EMBL/GenBank/DDBJ databases">
        <authorList>
            <person name="Gkanogiannis A."/>
            <person name="Becerra Lopez-Lavalle L."/>
        </authorList>
    </citation>
    <scope>NUCLEOTIDE SEQUENCE [LARGE SCALE GENOMIC DNA]</scope>
</reference>
<dbReference type="InterPro" id="IPR003340">
    <property type="entry name" value="B3_DNA-bd"/>
</dbReference>
<evidence type="ECO:0000256" key="1">
    <source>
        <dbReference type="ARBA" id="ARBA00004123"/>
    </source>
</evidence>
<evidence type="ECO:0000256" key="3">
    <source>
        <dbReference type="ARBA" id="ARBA00023125"/>
    </source>
</evidence>
<evidence type="ECO:0000256" key="5">
    <source>
        <dbReference type="ARBA" id="ARBA00023242"/>
    </source>
</evidence>
<keyword evidence="2" id="KW-0805">Transcription regulation</keyword>
<sequence>MASSSSHWRNDVVKRPRKVSDNPHFFKVVLADALEEQKLEIPKKFVREYEVKALLNDQICLKVADGQEWNVGLTKSNNGKRSVVS</sequence>
<protein>
    <submittedName>
        <fullName evidence="6">Uncharacterized protein</fullName>
    </submittedName>
</protein>
<evidence type="ECO:0000313" key="7">
    <source>
        <dbReference type="Proteomes" id="UP001642487"/>
    </source>
</evidence>